<keyword evidence="1" id="KW-0732">Signal</keyword>
<accession>A0A6J5XVM8</accession>
<evidence type="ECO:0000313" key="3">
    <source>
        <dbReference type="EMBL" id="CAB4316283.1"/>
    </source>
</evidence>
<evidence type="ECO:0000256" key="1">
    <source>
        <dbReference type="SAM" id="SignalP"/>
    </source>
</evidence>
<dbReference type="Proteomes" id="UP000507245">
    <property type="component" value="Unassembled WGS sequence"/>
</dbReference>
<reference evidence="3 4" key="2">
    <citation type="submission" date="2020-05" db="EMBL/GenBank/DDBJ databases">
        <authorList>
            <person name="Campoy J."/>
            <person name="Schneeberger K."/>
            <person name="Spophaly S."/>
        </authorList>
    </citation>
    <scope>NUCLEOTIDE SEQUENCE [LARGE SCALE GENOMIC DNA]</scope>
    <source>
        <strain evidence="3">PruArmRojPasFocal</strain>
    </source>
</reference>
<sequence length="83" mass="8981">MASLVLLLSVLGGRPHNADPSNLWWATLPPSSCSNSSTAKNPLTRNGSNYKCNGQAQENEVMVAVEDLLQQLESRVSVDSVWP</sequence>
<dbReference type="AlphaFoldDB" id="A0A6J5XVM8"/>
<evidence type="ECO:0000313" key="4">
    <source>
        <dbReference type="Proteomes" id="UP000507222"/>
    </source>
</evidence>
<dbReference type="EMBL" id="CAEKKB010000007">
    <property type="protein sequence ID" value="CAB4316283.1"/>
    <property type="molecule type" value="Genomic_DNA"/>
</dbReference>
<evidence type="ECO:0000313" key="5">
    <source>
        <dbReference type="Proteomes" id="UP000507245"/>
    </source>
</evidence>
<gene>
    <name evidence="2" type="ORF">CURHAP_LOCUS41824</name>
    <name evidence="3" type="ORF">ORAREDHAP_LOCUS41324</name>
</gene>
<protein>
    <submittedName>
        <fullName evidence="3">Uncharacterized protein</fullName>
    </submittedName>
</protein>
<feature type="signal peptide" evidence="1">
    <location>
        <begin position="1"/>
        <end position="18"/>
    </location>
</feature>
<feature type="chain" id="PRO_5036388665" evidence="1">
    <location>
        <begin position="19"/>
        <end position="83"/>
    </location>
</feature>
<keyword evidence="5" id="KW-1185">Reference proteome</keyword>
<proteinExistence type="predicted"/>
<dbReference type="Proteomes" id="UP000507222">
    <property type="component" value="Unassembled WGS sequence"/>
</dbReference>
<reference evidence="5" key="1">
    <citation type="journal article" date="2020" name="Genome Biol.">
        <title>Gamete binning: chromosome-level and haplotype-resolved genome assembly enabled by high-throughput single-cell sequencing of gamete genomes.</title>
        <authorList>
            <person name="Campoy J.A."/>
            <person name="Sun H."/>
            <person name="Goel M."/>
            <person name="Jiao W.-B."/>
            <person name="Folz-Donahue K."/>
            <person name="Wang N."/>
            <person name="Rubio M."/>
            <person name="Liu C."/>
            <person name="Kukat C."/>
            <person name="Ruiz D."/>
            <person name="Huettel B."/>
            <person name="Schneeberger K."/>
        </authorList>
    </citation>
    <scope>NUCLEOTIDE SEQUENCE [LARGE SCALE GENOMIC DNA]</scope>
    <source>
        <strain evidence="5">cv. Rojo Pasion</strain>
    </source>
</reference>
<evidence type="ECO:0000313" key="2">
    <source>
        <dbReference type="EMBL" id="CAB4285850.1"/>
    </source>
</evidence>
<dbReference type="EMBL" id="CAEKDK010000007">
    <property type="protein sequence ID" value="CAB4285850.1"/>
    <property type="molecule type" value="Genomic_DNA"/>
</dbReference>
<name>A0A6J5XVM8_PRUAR</name>
<organism evidence="3 5">
    <name type="scientific">Prunus armeniaca</name>
    <name type="common">Apricot</name>
    <name type="synonym">Armeniaca vulgaris</name>
    <dbReference type="NCBI Taxonomy" id="36596"/>
    <lineage>
        <taxon>Eukaryota</taxon>
        <taxon>Viridiplantae</taxon>
        <taxon>Streptophyta</taxon>
        <taxon>Embryophyta</taxon>
        <taxon>Tracheophyta</taxon>
        <taxon>Spermatophyta</taxon>
        <taxon>Magnoliopsida</taxon>
        <taxon>eudicotyledons</taxon>
        <taxon>Gunneridae</taxon>
        <taxon>Pentapetalae</taxon>
        <taxon>rosids</taxon>
        <taxon>fabids</taxon>
        <taxon>Rosales</taxon>
        <taxon>Rosaceae</taxon>
        <taxon>Amygdaloideae</taxon>
        <taxon>Amygdaleae</taxon>
        <taxon>Prunus</taxon>
    </lineage>
</organism>